<gene>
    <name evidence="2" type="ORF">QO010_002456</name>
</gene>
<name>A0ABU0IUP4_9CAUL</name>
<feature type="compositionally biased region" description="Pro residues" evidence="1">
    <location>
        <begin position="28"/>
        <end position="43"/>
    </location>
</feature>
<evidence type="ECO:0000313" key="3">
    <source>
        <dbReference type="Proteomes" id="UP001228905"/>
    </source>
</evidence>
<feature type="region of interest" description="Disordered" evidence="1">
    <location>
        <begin position="19"/>
        <end position="50"/>
    </location>
</feature>
<comment type="caution">
    <text evidence="2">The sequence shown here is derived from an EMBL/GenBank/DDBJ whole genome shotgun (WGS) entry which is preliminary data.</text>
</comment>
<organism evidence="2 3">
    <name type="scientific">Caulobacter ginsengisoli</name>
    <dbReference type="NCBI Taxonomy" id="400775"/>
    <lineage>
        <taxon>Bacteria</taxon>
        <taxon>Pseudomonadati</taxon>
        <taxon>Pseudomonadota</taxon>
        <taxon>Alphaproteobacteria</taxon>
        <taxon>Caulobacterales</taxon>
        <taxon>Caulobacteraceae</taxon>
        <taxon>Caulobacter</taxon>
    </lineage>
</organism>
<sequence length="152" mass="15101">MRPIAAVFVSALLLAACDQSHDGQDGPPAGPPADAPAPPPTTTPPAAAYPADLDLAGTEPFWAVKIRGTAVEFSEPDAPAQAFANAAKAEAGGAATWTANNATGSIVVKVTAGPCSDGMSDRVWTYTAEVTLGTRVLKGCAAVPSAPGSTQG</sequence>
<dbReference type="RefSeq" id="WP_307349502.1">
    <property type="nucleotide sequence ID" value="NZ_JAUSVS010000004.1"/>
</dbReference>
<dbReference type="Proteomes" id="UP001228905">
    <property type="component" value="Unassembled WGS sequence"/>
</dbReference>
<evidence type="ECO:0000313" key="2">
    <source>
        <dbReference type="EMBL" id="MDQ0464672.1"/>
    </source>
</evidence>
<accession>A0ABU0IUP4</accession>
<reference evidence="2 3" key="1">
    <citation type="submission" date="2023-07" db="EMBL/GenBank/DDBJ databases">
        <title>Genomic Encyclopedia of Type Strains, Phase IV (KMG-IV): sequencing the most valuable type-strain genomes for metagenomic binning, comparative biology and taxonomic classification.</title>
        <authorList>
            <person name="Goeker M."/>
        </authorList>
    </citation>
    <scope>NUCLEOTIDE SEQUENCE [LARGE SCALE GENOMIC DNA]</scope>
    <source>
        <strain evidence="2 3">DSM 18695</strain>
    </source>
</reference>
<evidence type="ECO:0000256" key="1">
    <source>
        <dbReference type="SAM" id="MobiDB-lite"/>
    </source>
</evidence>
<dbReference type="EMBL" id="JAUSVS010000004">
    <property type="protein sequence ID" value="MDQ0464672.1"/>
    <property type="molecule type" value="Genomic_DNA"/>
</dbReference>
<proteinExistence type="predicted"/>
<keyword evidence="3" id="KW-1185">Reference proteome</keyword>
<protein>
    <submittedName>
        <fullName evidence="2">Membrane protein</fullName>
    </submittedName>
</protein>
<dbReference type="PROSITE" id="PS51257">
    <property type="entry name" value="PROKAR_LIPOPROTEIN"/>
    <property type="match status" value="1"/>
</dbReference>